<protein>
    <submittedName>
        <fullName evidence="2">Tigger transposable element-derived protein</fullName>
    </submittedName>
</protein>
<sequence>MERQRQRRLNRCTETARLQQILQGYEPSEVYNFDETAHFFRQPPKHALGFEQMSGLKDDKTRMSLGLCSNADGSDKRAPLFIGYHQKPRAFKGYTAAALGYEYSFNDTAWMRTDVFEKWALSFDADMRRQNRQVLLLCDNASSHKKFDATKLTNPLDAGVIRCFKAHYRRRFLRKVLERDSLNLPHVYRIDQLEAMQLSVQAWSQVAPSTIVNCWRHTGICPPAFFAPAELPVPEDPVMLDLQDDLNALTDTQDGEFLSAQELVDIDRNVQTEEEITDEMIIHHIRSIFNLV</sequence>
<dbReference type="Proteomes" id="UP000030108">
    <property type="component" value="Unassembled WGS sequence"/>
</dbReference>
<feature type="non-terminal residue" evidence="2">
    <location>
        <position position="292"/>
    </location>
</feature>
<gene>
    <name evidence="2" type="ORF">RSOL_471770</name>
</gene>
<dbReference type="AlphaFoldDB" id="X8JQH8"/>
<dbReference type="Pfam" id="PF03184">
    <property type="entry name" value="DDE_1"/>
    <property type="match status" value="2"/>
</dbReference>
<reference evidence="3" key="1">
    <citation type="journal article" date="2014" name="Genome Announc.">
        <title>Draft genome sequence of the plant-pathogenic soil fungus Rhizoctonia solani anastomosis group 3 strain Rhs1AP.</title>
        <authorList>
            <person name="Cubeta M.A."/>
            <person name="Thomas E."/>
            <person name="Dean R.A."/>
            <person name="Jabaji S."/>
            <person name="Neate S.M."/>
            <person name="Tavantzis S."/>
            <person name="Toda T."/>
            <person name="Vilgalys R."/>
            <person name="Bharathan N."/>
            <person name="Fedorova-Abrams N."/>
            <person name="Pakala S.B."/>
            <person name="Pakala S.M."/>
            <person name="Zafar N."/>
            <person name="Joardar V."/>
            <person name="Losada L."/>
            <person name="Nierman W.C."/>
        </authorList>
    </citation>
    <scope>NUCLEOTIDE SEQUENCE [LARGE SCALE GENOMIC DNA]</scope>
    <source>
        <strain evidence="3">AG-3</strain>
    </source>
</reference>
<comment type="caution">
    <text evidence="2">The sequence shown here is derived from an EMBL/GenBank/DDBJ whole genome shotgun (WGS) entry which is preliminary data.</text>
</comment>
<name>X8JQH8_9AGAM</name>
<evidence type="ECO:0000313" key="2">
    <source>
        <dbReference type="EMBL" id="EUC66190.1"/>
    </source>
</evidence>
<dbReference type="GO" id="GO:0005634">
    <property type="term" value="C:nucleus"/>
    <property type="evidence" value="ECO:0007669"/>
    <property type="project" value="TreeGrafter"/>
</dbReference>
<organism evidence="2 3">
    <name type="scientific">Rhizoctonia solani AG-3 Rhs1AP</name>
    <dbReference type="NCBI Taxonomy" id="1086054"/>
    <lineage>
        <taxon>Eukaryota</taxon>
        <taxon>Fungi</taxon>
        <taxon>Dikarya</taxon>
        <taxon>Basidiomycota</taxon>
        <taxon>Agaricomycotina</taxon>
        <taxon>Agaricomycetes</taxon>
        <taxon>Cantharellales</taxon>
        <taxon>Ceratobasidiaceae</taxon>
        <taxon>Rhizoctonia</taxon>
    </lineage>
</organism>
<dbReference type="OrthoDB" id="162969at2759"/>
<dbReference type="EMBL" id="JATN01000309">
    <property type="protein sequence ID" value="EUC66190.1"/>
    <property type="molecule type" value="Genomic_DNA"/>
</dbReference>
<evidence type="ECO:0000259" key="1">
    <source>
        <dbReference type="Pfam" id="PF03184"/>
    </source>
</evidence>
<dbReference type="InterPro" id="IPR050863">
    <property type="entry name" value="CenT-Element_Derived"/>
</dbReference>
<feature type="domain" description="DDE-1" evidence="1">
    <location>
        <begin position="60"/>
        <end position="146"/>
    </location>
</feature>
<dbReference type="InterPro" id="IPR004875">
    <property type="entry name" value="DDE_SF_endonuclease_dom"/>
</dbReference>
<accession>X8JQH8</accession>
<dbReference type="PANTHER" id="PTHR19303:SF73">
    <property type="entry name" value="PROTEIN PDC2"/>
    <property type="match status" value="1"/>
</dbReference>
<feature type="domain" description="DDE-1" evidence="1">
    <location>
        <begin position="150"/>
        <end position="215"/>
    </location>
</feature>
<proteinExistence type="predicted"/>
<dbReference type="PANTHER" id="PTHR19303">
    <property type="entry name" value="TRANSPOSON"/>
    <property type="match status" value="1"/>
</dbReference>
<dbReference type="GO" id="GO:0003677">
    <property type="term" value="F:DNA binding"/>
    <property type="evidence" value="ECO:0007669"/>
    <property type="project" value="TreeGrafter"/>
</dbReference>
<evidence type="ECO:0000313" key="3">
    <source>
        <dbReference type="Proteomes" id="UP000030108"/>
    </source>
</evidence>